<dbReference type="Proteomes" id="UP000275772">
    <property type="component" value="Unassembled WGS sequence"/>
</dbReference>
<evidence type="ECO:0000313" key="1">
    <source>
        <dbReference type="EMBL" id="SZF00072.1"/>
    </source>
</evidence>
<accession>A0A383ULC1</accession>
<evidence type="ECO:0000313" key="2">
    <source>
        <dbReference type="Proteomes" id="UP000275772"/>
    </source>
</evidence>
<protein>
    <submittedName>
        <fullName evidence="1">Uncharacterized protein</fullName>
    </submittedName>
</protein>
<proteinExistence type="predicted"/>
<dbReference type="VEuPathDB" id="FungiDB:BLGHR1_10797"/>
<dbReference type="AlphaFoldDB" id="A0A383ULC1"/>
<gene>
    <name evidence="1" type="ORF">BLGHR1_10797</name>
</gene>
<organism evidence="1 2">
    <name type="scientific">Blumeria hordei</name>
    <name type="common">Barley powdery mildew</name>
    <name type="synonym">Blumeria graminis f. sp. hordei</name>
    <dbReference type="NCBI Taxonomy" id="2867405"/>
    <lineage>
        <taxon>Eukaryota</taxon>
        <taxon>Fungi</taxon>
        <taxon>Dikarya</taxon>
        <taxon>Ascomycota</taxon>
        <taxon>Pezizomycotina</taxon>
        <taxon>Leotiomycetes</taxon>
        <taxon>Erysiphales</taxon>
        <taxon>Erysiphaceae</taxon>
        <taxon>Blumeria</taxon>
    </lineage>
</organism>
<sequence>MKICAIRTTAKETISILLSKNTFKIGISNQRAPRPPFISDSFLNPARYSLHEAGNCGRLTAKILGTKGTVSLRLNDISILISNGHQKILDFNRRYLLRIQTLKFAKLFEIGVKISHKYHTRFQSTVLYLSILSSIIIKMGSD</sequence>
<name>A0A383ULC1_BLUHO</name>
<reference evidence="1 2" key="1">
    <citation type="submission" date="2017-11" db="EMBL/GenBank/DDBJ databases">
        <authorList>
            <person name="Kracher B."/>
        </authorList>
    </citation>
    <scope>NUCLEOTIDE SEQUENCE [LARGE SCALE GENOMIC DNA]</scope>
    <source>
        <strain evidence="1 2">RACE1</strain>
    </source>
</reference>
<dbReference type="EMBL" id="UNSH01000007">
    <property type="protein sequence ID" value="SZF00072.1"/>
    <property type="molecule type" value="Genomic_DNA"/>
</dbReference>